<comment type="catalytic activity">
    <reaction evidence="1">
        <text>(4aS,6R)-4a-hydroxy-L-erythro-5,6,7,8-tetrahydrobiopterin = (6R)-L-erythro-6,7-dihydrobiopterin + H2O</text>
        <dbReference type="Rhea" id="RHEA:11920"/>
        <dbReference type="ChEBI" id="CHEBI:15377"/>
        <dbReference type="ChEBI" id="CHEBI:15642"/>
        <dbReference type="ChEBI" id="CHEBI:43120"/>
        <dbReference type="EC" id="4.2.1.96"/>
    </reaction>
</comment>
<dbReference type="Gene3D" id="3.10.180.10">
    <property type="entry name" value="2,3-Dihydroxybiphenyl 1,2-Dioxygenase, domain 1"/>
    <property type="match status" value="1"/>
</dbReference>
<evidence type="ECO:0000256" key="4">
    <source>
        <dbReference type="ARBA" id="ARBA00021735"/>
    </source>
</evidence>
<name>A0ABP7DJG8_9MICO</name>
<sequence length="222" mass="23905">MPEKLTRRAASDALPTWRFLLQRMHLTVRASDAATAYAFVARVGEVTAALGRGPDLDVRGDVIHLAVSTGPADGVTADDIAVGRAVDTLVAEMGLRSEPGTLTVVEIAIDAMDIDAVRPFWDAVLGWDVIARNDVQDPLRLGPAVWFQQMDEPRLQRNRIHLDVTVAHDEAAGRIERALAAGGHLVSDAEAPAFWILADPEGNEACVCTWQGRDPQPDDGSA</sequence>
<proteinExistence type="inferred from homology"/>
<dbReference type="Pfam" id="PF18029">
    <property type="entry name" value="Glyoxalase_6"/>
    <property type="match status" value="1"/>
</dbReference>
<dbReference type="Proteomes" id="UP001501468">
    <property type="component" value="Unassembled WGS sequence"/>
</dbReference>
<comment type="similarity">
    <text evidence="2">Belongs to the pterin-4-alpha-carbinolamine dehydratase family.</text>
</comment>
<dbReference type="InterPro" id="IPR036428">
    <property type="entry name" value="PCD_sf"/>
</dbReference>
<comment type="caution">
    <text evidence="7">The sequence shown here is derived from an EMBL/GenBank/DDBJ whole genome shotgun (WGS) entry which is preliminary data.</text>
</comment>
<organism evidence="7 8">
    <name type="scientific">Terrabacter ginsenosidimutans</name>
    <dbReference type="NCBI Taxonomy" id="490575"/>
    <lineage>
        <taxon>Bacteria</taxon>
        <taxon>Bacillati</taxon>
        <taxon>Actinomycetota</taxon>
        <taxon>Actinomycetes</taxon>
        <taxon>Micrococcales</taxon>
        <taxon>Intrasporangiaceae</taxon>
        <taxon>Terrabacter</taxon>
    </lineage>
</organism>
<dbReference type="PANTHER" id="PTHR35908:SF1">
    <property type="entry name" value="CONSERVED PROTEIN"/>
    <property type="match status" value="1"/>
</dbReference>
<evidence type="ECO:0000256" key="1">
    <source>
        <dbReference type="ARBA" id="ARBA00001554"/>
    </source>
</evidence>
<feature type="domain" description="Glyoxalase-like" evidence="6">
    <location>
        <begin position="107"/>
        <end position="208"/>
    </location>
</feature>
<dbReference type="PANTHER" id="PTHR35908">
    <property type="entry name" value="HYPOTHETICAL FUSION PROTEIN"/>
    <property type="match status" value="1"/>
</dbReference>
<gene>
    <name evidence="7" type="ORF">GCM10022399_22490</name>
</gene>
<evidence type="ECO:0000256" key="3">
    <source>
        <dbReference type="ARBA" id="ARBA00013252"/>
    </source>
</evidence>
<dbReference type="InterPro" id="IPR041581">
    <property type="entry name" value="Glyoxalase_6"/>
</dbReference>
<dbReference type="EC" id="4.2.1.96" evidence="3"/>
<evidence type="ECO:0000313" key="8">
    <source>
        <dbReference type="Proteomes" id="UP001501468"/>
    </source>
</evidence>
<dbReference type="InterPro" id="IPR001533">
    <property type="entry name" value="Pterin_deHydtase"/>
</dbReference>
<evidence type="ECO:0000259" key="6">
    <source>
        <dbReference type="Pfam" id="PF18029"/>
    </source>
</evidence>
<evidence type="ECO:0000256" key="5">
    <source>
        <dbReference type="ARBA" id="ARBA00023239"/>
    </source>
</evidence>
<keyword evidence="5" id="KW-0456">Lyase</keyword>
<reference evidence="8" key="1">
    <citation type="journal article" date="2019" name="Int. J. Syst. Evol. Microbiol.">
        <title>The Global Catalogue of Microorganisms (GCM) 10K type strain sequencing project: providing services to taxonomists for standard genome sequencing and annotation.</title>
        <authorList>
            <consortium name="The Broad Institute Genomics Platform"/>
            <consortium name="The Broad Institute Genome Sequencing Center for Infectious Disease"/>
            <person name="Wu L."/>
            <person name="Ma J."/>
        </authorList>
    </citation>
    <scope>NUCLEOTIDE SEQUENCE [LARGE SCALE GENOMIC DNA]</scope>
    <source>
        <strain evidence="8">JCM 17125</strain>
    </source>
</reference>
<dbReference type="Pfam" id="PF01329">
    <property type="entry name" value="Pterin_4a"/>
    <property type="match status" value="1"/>
</dbReference>
<dbReference type="SUPFAM" id="SSF54593">
    <property type="entry name" value="Glyoxalase/Bleomycin resistance protein/Dihydroxybiphenyl dioxygenase"/>
    <property type="match status" value="1"/>
</dbReference>
<evidence type="ECO:0000256" key="2">
    <source>
        <dbReference type="ARBA" id="ARBA00006472"/>
    </source>
</evidence>
<dbReference type="RefSeq" id="WP_344945965.1">
    <property type="nucleotide sequence ID" value="NZ_BAABDC010000003.1"/>
</dbReference>
<keyword evidence="8" id="KW-1185">Reference proteome</keyword>
<protein>
    <recommendedName>
        <fullName evidence="4">Putative pterin-4-alpha-carbinolamine dehydratase</fullName>
        <ecNumber evidence="3">4.2.1.96</ecNumber>
    </recommendedName>
</protein>
<dbReference type="InterPro" id="IPR029068">
    <property type="entry name" value="Glyas_Bleomycin-R_OHBP_Dase"/>
</dbReference>
<dbReference type="EMBL" id="BAABDC010000003">
    <property type="protein sequence ID" value="GAA3705252.1"/>
    <property type="molecule type" value="Genomic_DNA"/>
</dbReference>
<dbReference type="SUPFAM" id="SSF55248">
    <property type="entry name" value="PCD-like"/>
    <property type="match status" value="1"/>
</dbReference>
<dbReference type="Gene3D" id="3.30.1360.20">
    <property type="entry name" value="Transcriptional coactivator/pterin dehydratase"/>
    <property type="match status" value="1"/>
</dbReference>
<accession>A0ABP7DJG8</accession>
<evidence type="ECO:0000313" key="7">
    <source>
        <dbReference type="EMBL" id="GAA3705252.1"/>
    </source>
</evidence>